<protein>
    <submittedName>
        <fullName evidence="1">Uncharacterized protein</fullName>
    </submittedName>
</protein>
<dbReference type="Proteomes" id="UP000790377">
    <property type="component" value="Unassembled WGS sequence"/>
</dbReference>
<comment type="caution">
    <text evidence="1">The sequence shown here is derived from an EMBL/GenBank/DDBJ whole genome shotgun (WGS) entry which is preliminary data.</text>
</comment>
<dbReference type="EMBL" id="MU267667">
    <property type="protein sequence ID" value="KAH7911783.1"/>
    <property type="molecule type" value="Genomic_DNA"/>
</dbReference>
<sequence length="764" mass="84267">MTGKRFRPPNLNLLPDTRSLESNITLESPFNQHSDEDEQLQLSSPSSAASSVYADFSPRASRDFSDVGVDDLSRDLAVLAKLRQSVQKNLRLRPIRSFGMLPKSDSAPLRIVPPRLPSWCDPTDSLTSPSSTTSSVYYTPTDLRSPAPESHHFSLEPPQTPFIQTHASNPLDSQGLYERLSASKRPLLLDTRNLSTYQTCHLRNSVNIAIPSLILKRCRKPGGAFQSLDALRQFITSEKEKQLWDDTTAPGGSWDGDIVIIHGEETDESDMGNAQITAWGLLPVITSLLGNDRVYYLQGGMPSAQQHTKLLKYITRKTDEDGSTKRTTQNKKGRGVFQLDTQVASGSKSLEIEQPEESPLPMMPSAMSQLDTVNGSSPPSQLIFQRPNPPRRPTVPHLSRIHTTSGEQSLPRLQIRTVPTRSATMPSTPLHSAPTLFISSPCSPPPSASFRHSNHTPPASATPWTTPSAFYADSPTSDQPHTPRTPHTPMPPRSPASTARPDTEQPTTEEAFPAFTVSVILPHFLYLGPELTLPEHVEELKALGIKRILNIAAECDDDHGLHLRDVFERYVHIPMRDTVEEDRITRGLKEACDVLDDASLYGASTYVHCRAGKSRSVTAVMAYLIHANHWTLSRAYSFVLERRKGISPNIGFVSELMTFEEQELGGKSVGVVQVQGGEPEPEGYAYAAGSRRTGHVRESLPPMYVIPDYATEGPPGGDVGQEMEVRDSSGRYRHMRRAPVDETTLQPMRRVSKAGLESAITNSS</sequence>
<evidence type="ECO:0000313" key="2">
    <source>
        <dbReference type="Proteomes" id="UP000790377"/>
    </source>
</evidence>
<keyword evidence="2" id="KW-1185">Reference proteome</keyword>
<gene>
    <name evidence="1" type="ORF">BJ138DRAFT_1062409</name>
</gene>
<evidence type="ECO:0000313" key="1">
    <source>
        <dbReference type="EMBL" id="KAH7911783.1"/>
    </source>
</evidence>
<organism evidence="1 2">
    <name type="scientific">Hygrophoropsis aurantiaca</name>
    <dbReference type="NCBI Taxonomy" id="72124"/>
    <lineage>
        <taxon>Eukaryota</taxon>
        <taxon>Fungi</taxon>
        <taxon>Dikarya</taxon>
        <taxon>Basidiomycota</taxon>
        <taxon>Agaricomycotina</taxon>
        <taxon>Agaricomycetes</taxon>
        <taxon>Agaricomycetidae</taxon>
        <taxon>Boletales</taxon>
        <taxon>Coniophorineae</taxon>
        <taxon>Hygrophoropsidaceae</taxon>
        <taxon>Hygrophoropsis</taxon>
    </lineage>
</organism>
<reference evidence="1" key="1">
    <citation type="journal article" date="2021" name="New Phytol.">
        <title>Evolutionary innovations through gain and loss of genes in the ectomycorrhizal Boletales.</title>
        <authorList>
            <person name="Wu G."/>
            <person name="Miyauchi S."/>
            <person name="Morin E."/>
            <person name="Kuo A."/>
            <person name="Drula E."/>
            <person name="Varga T."/>
            <person name="Kohler A."/>
            <person name="Feng B."/>
            <person name="Cao Y."/>
            <person name="Lipzen A."/>
            <person name="Daum C."/>
            <person name="Hundley H."/>
            <person name="Pangilinan J."/>
            <person name="Johnson J."/>
            <person name="Barry K."/>
            <person name="LaButti K."/>
            <person name="Ng V."/>
            <person name="Ahrendt S."/>
            <person name="Min B."/>
            <person name="Choi I.G."/>
            <person name="Park H."/>
            <person name="Plett J.M."/>
            <person name="Magnuson J."/>
            <person name="Spatafora J.W."/>
            <person name="Nagy L.G."/>
            <person name="Henrissat B."/>
            <person name="Grigoriev I.V."/>
            <person name="Yang Z.L."/>
            <person name="Xu J."/>
            <person name="Martin F.M."/>
        </authorList>
    </citation>
    <scope>NUCLEOTIDE SEQUENCE</scope>
    <source>
        <strain evidence="1">ATCC 28755</strain>
    </source>
</reference>
<name>A0ACB8AF87_9AGAM</name>
<proteinExistence type="predicted"/>
<accession>A0ACB8AF87</accession>